<sequence>MLVVCWLEATCSKVTDFDLFYLKLGNTGYSFKKMLAANWSSCSSISLKHFAYETSYLNALSLSL</sequence>
<accession>A0A8T3A5C2</accession>
<protein>
    <submittedName>
        <fullName evidence="1">Uncharacterized protein</fullName>
    </submittedName>
</protein>
<gene>
    <name evidence="1" type="ORF">KFK09_025967</name>
</gene>
<reference evidence="1" key="1">
    <citation type="journal article" date="2022" name="Front. Genet.">
        <title>Chromosome-Scale Assembly of the Dendrobium nobile Genome Provides Insights Into the Molecular Mechanism of the Biosynthesis of the Medicinal Active Ingredient of Dendrobium.</title>
        <authorList>
            <person name="Xu Q."/>
            <person name="Niu S.-C."/>
            <person name="Li K.-L."/>
            <person name="Zheng P.-J."/>
            <person name="Zhang X.-J."/>
            <person name="Jia Y."/>
            <person name="Liu Y."/>
            <person name="Niu Y.-X."/>
            <person name="Yu L.-H."/>
            <person name="Chen D.-F."/>
            <person name="Zhang G.-Q."/>
        </authorList>
    </citation>
    <scope>NUCLEOTIDE SEQUENCE</scope>
    <source>
        <tissue evidence="1">Leaf</tissue>
    </source>
</reference>
<proteinExistence type="predicted"/>
<organism evidence="1 2">
    <name type="scientific">Dendrobium nobile</name>
    <name type="common">Orchid</name>
    <dbReference type="NCBI Taxonomy" id="94219"/>
    <lineage>
        <taxon>Eukaryota</taxon>
        <taxon>Viridiplantae</taxon>
        <taxon>Streptophyta</taxon>
        <taxon>Embryophyta</taxon>
        <taxon>Tracheophyta</taxon>
        <taxon>Spermatophyta</taxon>
        <taxon>Magnoliopsida</taxon>
        <taxon>Liliopsida</taxon>
        <taxon>Asparagales</taxon>
        <taxon>Orchidaceae</taxon>
        <taxon>Epidendroideae</taxon>
        <taxon>Malaxideae</taxon>
        <taxon>Dendrobiinae</taxon>
        <taxon>Dendrobium</taxon>
    </lineage>
</organism>
<evidence type="ECO:0000313" key="1">
    <source>
        <dbReference type="EMBL" id="KAI0491707.1"/>
    </source>
</evidence>
<comment type="caution">
    <text evidence="1">The sequence shown here is derived from an EMBL/GenBank/DDBJ whole genome shotgun (WGS) entry which is preliminary data.</text>
</comment>
<evidence type="ECO:0000313" key="2">
    <source>
        <dbReference type="Proteomes" id="UP000829196"/>
    </source>
</evidence>
<dbReference type="AlphaFoldDB" id="A0A8T3A5C2"/>
<dbReference type="EMBL" id="JAGYWB010000018">
    <property type="protein sequence ID" value="KAI0491707.1"/>
    <property type="molecule type" value="Genomic_DNA"/>
</dbReference>
<name>A0A8T3A5C2_DENNO</name>
<dbReference type="Proteomes" id="UP000829196">
    <property type="component" value="Unassembled WGS sequence"/>
</dbReference>
<keyword evidence="2" id="KW-1185">Reference proteome</keyword>